<evidence type="ECO:0000256" key="1">
    <source>
        <dbReference type="SAM" id="MobiDB-lite"/>
    </source>
</evidence>
<evidence type="ECO:0000313" key="3">
    <source>
        <dbReference type="Proteomes" id="UP000077051"/>
    </source>
</evidence>
<feature type="compositionally biased region" description="Polar residues" evidence="1">
    <location>
        <begin position="125"/>
        <end position="135"/>
    </location>
</feature>
<evidence type="ECO:0000313" key="2">
    <source>
        <dbReference type="EMBL" id="OAC97555.1"/>
    </source>
</evidence>
<dbReference type="VEuPathDB" id="FungiDB:MUCCIDRAFT_116331"/>
<dbReference type="EMBL" id="AMYB01000016">
    <property type="protein sequence ID" value="OAC97555.1"/>
    <property type="molecule type" value="Genomic_DNA"/>
</dbReference>
<protein>
    <submittedName>
        <fullName evidence="2">Uncharacterized protein</fullName>
    </submittedName>
</protein>
<gene>
    <name evidence="2" type="ORF">MUCCIDRAFT_116331</name>
</gene>
<proteinExistence type="predicted"/>
<accession>A0A168GCR1</accession>
<dbReference type="Proteomes" id="UP000077051">
    <property type="component" value="Unassembled WGS sequence"/>
</dbReference>
<keyword evidence="3" id="KW-1185">Reference proteome</keyword>
<name>A0A168GCR1_MUCCL</name>
<sequence length="135" mass="14981">MPKTNTPIITPELKLLLDKLSFYREHITCTKCAATNTIHYIDDDPTNTTGKIKFQCSTPNCSSKPSTVMMEREIANLEKSTPYIRPTKAGSKIPKPSKSKTSRSKSINAPDTDNIVIDENEDTHIPNSISGRLTT</sequence>
<comment type="caution">
    <text evidence="2">The sequence shown here is derived from an EMBL/GenBank/DDBJ whole genome shotgun (WGS) entry which is preliminary data.</text>
</comment>
<dbReference type="AlphaFoldDB" id="A0A168GCR1"/>
<feature type="region of interest" description="Disordered" evidence="1">
    <location>
        <begin position="78"/>
        <end position="135"/>
    </location>
</feature>
<dbReference type="OrthoDB" id="10515618at2759"/>
<organism evidence="2 3">
    <name type="scientific">Mucor lusitanicus CBS 277.49</name>
    <dbReference type="NCBI Taxonomy" id="747725"/>
    <lineage>
        <taxon>Eukaryota</taxon>
        <taxon>Fungi</taxon>
        <taxon>Fungi incertae sedis</taxon>
        <taxon>Mucoromycota</taxon>
        <taxon>Mucoromycotina</taxon>
        <taxon>Mucoromycetes</taxon>
        <taxon>Mucorales</taxon>
        <taxon>Mucorineae</taxon>
        <taxon>Mucoraceae</taxon>
        <taxon>Mucor</taxon>
    </lineage>
</organism>
<reference evidence="2 3" key="1">
    <citation type="submission" date="2015-06" db="EMBL/GenBank/DDBJ databases">
        <title>Expansion of signal transduction pathways in fungi by whole-genome duplication.</title>
        <authorList>
            <consortium name="DOE Joint Genome Institute"/>
            <person name="Corrochano L.M."/>
            <person name="Kuo A."/>
            <person name="Marcet-Houben M."/>
            <person name="Polaino S."/>
            <person name="Salamov A."/>
            <person name="Villalobos J.M."/>
            <person name="Alvarez M.I."/>
            <person name="Avalos J."/>
            <person name="Benito E.P."/>
            <person name="Benoit I."/>
            <person name="Burger G."/>
            <person name="Camino L.P."/>
            <person name="Canovas D."/>
            <person name="Cerda-Olmedo E."/>
            <person name="Cheng J.-F."/>
            <person name="Dominguez A."/>
            <person name="Elias M."/>
            <person name="Eslava A.P."/>
            <person name="Glaser F."/>
            <person name="Grimwood J."/>
            <person name="Gutierrez G."/>
            <person name="Heitman J."/>
            <person name="Henrissat B."/>
            <person name="Iturriaga E.A."/>
            <person name="Lang B.F."/>
            <person name="Lavin J.L."/>
            <person name="Lee S."/>
            <person name="Li W."/>
            <person name="Lindquist E."/>
            <person name="Lopez-Garcia S."/>
            <person name="Luque E.M."/>
            <person name="Marcos A.T."/>
            <person name="Martin J."/>
            <person name="Mccluskey K."/>
            <person name="Medina H.R."/>
            <person name="Miralles-Duran A."/>
            <person name="Miyazaki A."/>
            <person name="Munoz-Torres E."/>
            <person name="Oguiza J.A."/>
            <person name="Ohm R."/>
            <person name="Olmedo M."/>
            <person name="Orejas M."/>
            <person name="Ortiz-Castellanos L."/>
            <person name="Pisabarro A.G."/>
            <person name="Rodriguez-Romero J."/>
            <person name="Ruiz-Herrera J."/>
            <person name="Ruiz-Vazquez R."/>
            <person name="Sanz C."/>
            <person name="Schackwitz W."/>
            <person name="Schmutz J."/>
            <person name="Shahriari M."/>
            <person name="Shelest E."/>
            <person name="Silva-Franco F."/>
            <person name="Soanes D."/>
            <person name="Syed K."/>
            <person name="Tagua V.G."/>
            <person name="Talbot N.J."/>
            <person name="Thon M."/>
            <person name="De Vries R.P."/>
            <person name="Wiebenga A."/>
            <person name="Yadav J.S."/>
            <person name="Braun E.L."/>
            <person name="Baker S."/>
            <person name="Garre V."/>
            <person name="Horwitz B."/>
            <person name="Torres-Martinez S."/>
            <person name="Idnurm A."/>
            <person name="Herrera-Estrella A."/>
            <person name="Gabaldon T."/>
            <person name="Grigoriev I.V."/>
        </authorList>
    </citation>
    <scope>NUCLEOTIDE SEQUENCE [LARGE SCALE GENOMIC DNA]</scope>
    <source>
        <strain evidence="2 3">CBS 277.49</strain>
    </source>
</reference>